<feature type="region of interest" description="Disordered" evidence="1">
    <location>
        <begin position="67"/>
        <end position="117"/>
    </location>
</feature>
<evidence type="ECO:0000313" key="2">
    <source>
        <dbReference type="EMBL" id="MBV6342720.1"/>
    </source>
</evidence>
<reference evidence="2 3" key="1">
    <citation type="journal article" date="2020" name="J Geophys Res Biogeosci">
        <title>Magnetotaxis as an Adaptation to Enable Bacterial Shuttling of Microbial Sulfur and Sulfur Cycling Across Aquatic Oxic#Anoxic Interfaces.</title>
        <authorList>
            <person name="Li J."/>
            <person name="Liu P."/>
            <person name="Wang J."/>
            <person name="Roberts A.P."/>
            <person name="Pan Y."/>
        </authorList>
    </citation>
    <scope>NUCLEOTIDE SEQUENCE [LARGE SCALE GENOMIC DNA]</scope>
    <source>
        <strain evidence="2 3">MYR-1_YQ</strain>
    </source>
</reference>
<evidence type="ECO:0000256" key="1">
    <source>
        <dbReference type="SAM" id="MobiDB-lite"/>
    </source>
</evidence>
<feature type="region of interest" description="Disordered" evidence="1">
    <location>
        <begin position="1"/>
        <end position="41"/>
    </location>
</feature>
<sequence length="117" mass="12965">GNLNPLDNGTSPTLLRDATRKSTQPTSPTHMGTTLSVKANDGQQYNLPYAHGYDTLIPLENKRAQPPLRTWVRQARPEKSPMRTPTSPTRMGTTPPSRKNEGLPTNLPYAHGYDSNR</sequence>
<feature type="compositionally biased region" description="Polar residues" evidence="1">
    <location>
        <begin position="21"/>
        <end position="41"/>
    </location>
</feature>
<dbReference type="EMBL" id="JABXWD010000325">
    <property type="protein sequence ID" value="MBV6342720.1"/>
    <property type="molecule type" value="Genomic_DNA"/>
</dbReference>
<proteinExistence type="predicted"/>
<gene>
    <name evidence="2" type="ORF">HWQ67_14130</name>
</gene>
<comment type="caution">
    <text evidence="2">The sequence shown here is derived from an EMBL/GenBank/DDBJ whole genome shotgun (WGS) entry which is preliminary data.</text>
</comment>
<dbReference type="Proteomes" id="UP001196980">
    <property type="component" value="Unassembled WGS sequence"/>
</dbReference>
<protein>
    <submittedName>
        <fullName evidence="2">Uncharacterized protein</fullName>
    </submittedName>
</protein>
<accession>A0ABS6S1J5</accession>
<feature type="non-terminal residue" evidence="2">
    <location>
        <position position="1"/>
    </location>
</feature>
<name>A0ABS6S1J5_9BACT</name>
<feature type="compositionally biased region" description="Polar residues" evidence="1">
    <location>
        <begin position="1"/>
        <end position="13"/>
    </location>
</feature>
<organism evidence="2 3">
    <name type="scientific">Candidatus Magnetobacterium casense</name>
    <dbReference type="NCBI Taxonomy" id="1455061"/>
    <lineage>
        <taxon>Bacteria</taxon>
        <taxon>Pseudomonadati</taxon>
        <taxon>Nitrospirota</taxon>
        <taxon>Thermodesulfovibrionia</taxon>
        <taxon>Thermodesulfovibrionales</taxon>
        <taxon>Candidatus Magnetobacteriaceae</taxon>
        <taxon>Candidatus Magnetobacterium</taxon>
    </lineage>
</organism>
<evidence type="ECO:0000313" key="3">
    <source>
        <dbReference type="Proteomes" id="UP001196980"/>
    </source>
</evidence>
<keyword evidence="3" id="KW-1185">Reference proteome</keyword>
<feature type="compositionally biased region" description="Polar residues" evidence="1">
    <location>
        <begin position="83"/>
        <end position="97"/>
    </location>
</feature>